<dbReference type="Proteomes" id="UP001596050">
    <property type="component" value="Unassembled WGS sequence"/>
</dbReference>
<dbReference type="EC" id="2.4.-.-" evidence="3"/>
<dbReference type="GO" id="GO:0016757">
    <property type="term" value="F:glycosyltransferase activity"/>
    <property type="evidence" value="ECO:0007669"/>
    <property type="project" value="UniProtKB-KW"/>
</dbReference>
<dbReference type="InterPro" id="IPR028098">
    <property type="entry name" value="Glyco_trans_4-like_N"/>
</dbReference>
<sequence>MKILIFTNSLAGGGTERVAATLANFWARQNRDVTVVTLDPESQDFYVLNPSVKRVTLNLSGASANVFDALRQNGRRVLALRRVIKQVRPDVALSMMSTPNVLLAFASRGIPNLCTVGSEHCYPPHAPLGRIWGTLCSRMYGKLSAVVALTRECAEWIATHSSAPHVSVIPNAATWPLPDSSPKILPHSLCSPERKVLLAVGRLNVVKNYEALLAAFAQLAGKHPDWDLVILGEGPERASLESTIRARALGTRVLVPGIAGNVGEWYARADLYVMTSRSEGFPMALAEALAHGVPAVSFDCDTGPRDIIRHGVDGLLVPANDTAALTEALDRVMGDANLREQLAARAPEARARFSIEKIAGMWEELFAELSDTRVLPKLANNVPATKGGGHEF</sequence>
<dbReference type="Gene3D" id="3.40.50.2000">
    <property type="entry name" value="Glycogen Phosphorylase B"/>
    <property type="match status" value="2"/>
</dbReference>
<dbReference type="InterPro" id="IPR001296">
    <property type="entry name" value="Glyco_trans_1"/>
</dbReference>
<gene>
    <name evidence="3" type="ORF">ACFPN5_00890</name>
</gene>
<keyword evidence="3" id="KW-0808">Transferase</keyword>
<dbReference type="EMBL" id="JBHSMU010000003">
    <property type="protein sequence ID" value="MFC5458360.1"/>
    <property type="molecule type" value="Genomic_DNA"/>
</dbReference>
<dbReference type="SUPFAM" id="SSF53756">
    <property type="entry name" value="UDP-Glycosyltransferase/glycogen phosphorylase"/>
    <property type="match status" value="1"/>
</dbReference>
<evidence type="ECO:0000259" key="2">
    <source>
        <dbReference type="Pfam" id="PF13439"/>
    </source>
</evidence>
<evidence type="ECO:0000313" key="4">
    <source>
        <dbReference type="Proteomes" id="UP001596050"/>
    </source>
</evidence>
<keyword evidence="3" id="KW-0328">Glycosyltransferase</keyword>
<dbReference type="RefSeq" id="WP_379779138.1">
    <property type="nucleotide sequence ID" value="NZ_JBHSMU010000003.1"/>
</dbReference>
<evidence type="ECO:0000313" key="3">
    <source>
        <dbReference type="EMBL" id="MFC5458360.1"/>
    </source>
</evidence>
<accession>A0ABW0KXT6</accession>
<organism evidence="3 4">
    <name type="scientific">Massilia niabensis</name>
    <dbReference type="NCBI Taxonomy" id="544910"/>
    <lineage>
        <taxon>Bacteria</taxon>
        <taxon>Pseudomonadati</taxon>
        <taxon>Pseudomonadota</taxon>
        <taxon>Betaproteobacteria</taxon>
        <taxon>Burkholderiales</taxon>
        <taxon>Oxalobacteraceae</taxon>
        <taxon>Telluria group</taxon>
        <taxon>Massilia</taxon>
    </lineage>
</organism>
<feature type="domain" description="Glycosyl transferase family 1" evidence="1">
    <location>
        <begin position="192"/>
        <end position="347"/>
    </location>
</feature>
<dbReference type="Pfam" id="PF00534">
    <property type="entry name" value="Glycos_transf_1"/>
    <property type="match status" value="1"/>
</dbReference>
<dbReference type="Pfam" id="PF13439">
    <property type="entry name" value="Glyco_transf_4"/>
    <property type="match status" value="1"/>
</dbReference>
<proteinExistence type="predicted"/>
<comment type="caution">
    <text evidence="3">The sequence shown here is derived from an EMBL/GenBank/DDBJ whole genome shotgun (WGS) entry which is preliminary data.</text>
</comment>
<feature type="domain" description="Glycosyltransferase subfamily 4-like N-terminal" evidence="2">
    <location>
        <begin position="13"/>
        <end position="172"/>
    </location>
</feature>
<keyword evidence="4" id="KW-1185">Reference proteome</keyword>
<dbReference type="PANTHER" id="PTHR12526">
    <property type="entry name" value="GLYCOSYLTRANSFERASE"/>
    <property type="match status" value="1"/>
</dbReference>
<reference evidence="4" key="1">
    <citation type="journal article" date="2019" name="Int. J. Syst. Evol. Microbiol.">
        <title>The Global Catalogue of Microorganisms (GCM) 10K type strain sequencing project: providing services to taxonomists for standard genome sequencing and annotation.</title>
        <authorList>
            <consortium name="The Broad Institute Genomics Platform"/>
            <consortium name="The Broad Institute Genome Sequencing Center for Infectious Disease"/>
            <person name="Wu L."/>
            <person name="Ma J."/>
        </authorList>
    </citation>
    <scope>NUCLEOTIDE SEQUENCE [LARGE SCALE GENOMIC DNA]</scope>
    <source>
        <strain evidence="4">KACC 12649</strain>
    </source>
</reference>
<protein>
    <submittedName>
        <fullName evidence="3">Glycosyltransferase family 4 protein</fullName>
        <ecNumber evidence="3">2.4.-.-</ecNumber>
    </submittedName>
</protein>
<evidence type="ECO:0000259" key="1">
    <source>
        <dbReference type="Pfam" id="PF00534"/>
    </source>
</evidence>
<name>A0ABW0KXT6_9BURK</name>
<dbReference type="CDD" id="cd03820">
    <property type="entry name" value="GT4_AmsD-like"/>
    <property type="match status" value="1"/>
</dbReference>